<dbReference type="Gene3D" id="3.40.50.1820">
    <property type="entry name" value="alpha/beta hydrolase"/>
    <property type="match status" value="1"/>
</dbReference>
<dbReference type="Pfam" id="PF00975">
    <property type="entry name" value="Thioesterase"/>
    <property type="match status" value="1"/>
</dbReference>
<dbReference type="InterPro" id="IPR029058">
    <property type="entry name" value="AB_hydrolase_fold"/>
</dbReference>
<reference evidence="3 4" key="1">
    <citation type="journal article" date="2009" name="Appl. Environ. Microbiol.">
        <title>Novel features of the polysaccharide-digesting gliding bacterium Flavobacterium johnsoniae as revealed by genome sequence analysis.</title>
        <authorList>
            <person name="McBride M.J."/>
            <person name="Xie G."/>
            <person name="Martens E.C."/>
            <person name="Lapidus A."/>
            <person name="Henrissat B."/>
            <person name="Rhodes R.G."/>
            <person name="Goltsman E."/>
            <person name="Wang W."/>
            <person name="Xu J."/>
            <person name="Hunnicutt D.W."/>
            <person name="Staroscik A.M."/>
            <person name="Hoover T.R."/>
            <person name="Cheng Y.Q."/>
            <person name="Stein J.L."/>
        </authorList>
    </citation>
    <scope>NUCLEOTIDE SEQUENCE [LARGE SCALE GENOMIC DNA]</scope>
    <source>
        <strain evidence="4">ATCC 17061 / DSM 2064 / JCM 8514 / BCRC 14874 / CCUG 350202 / NBRC 14942 / NCIMB 11054 / UW101</strain>
    </source>
</reference>
<evidence type="ECO:0000313" key="3">
    <source>
        <dbReference type="EMBL" id="ABQ05129.1"/>
    </source>
</evidence>
<proteinExistence type="inferred from homology"/>
<dbReference type="eggNOG" id="COG3208">
    <property type="taxonomic scope" value="Bacteria"/>
</dbReference>
<dbReference type="InterPro" id="IPR012223">
    <property type="entry name" value="TEII"/>
</dbReference>
<comment type="similarity">
    <text evidence="1">Belongs to the thioesterase family.</text>
</comment>
<dbReference type="PANTHER" id="PTHR11487">
    <property type="entry name" value="THIOESTERASE"/>
    <property type="match status" value="1"/>
</dbReference>
<dbReference type="HOGENOM" id="CLU_070456_2_0_10"/>
<evidence type="ECO:0000313" key="4">
    <source>
        <dbReference type="Proteomes" id="UP000006694"/>
    </source>
</evidence>
<dbReference type="PANTHER" id="PTHR11487:SF0">
    <property type="entry name" value="S-ACYL FATTY ACID SYNTHASE THIOESTERASE, MEDIUM CHAIN"/>
    <property type="match status" value="1"/>
</dbReference>
<dbReference type="ESTHER" id="cytjo-q1xme9">
    <property type="family name" value="Thioesterase"/>
</dbReference>
<dbReference type="OrthoDB" id="2213423at2"/>
<dbReference type="InterPro" id="IPR001031">
    <property type="entry name" value="Thioesterase"/>
</dbReference>
<gene>
    <name evidence="3" type="ordered locus">Fjoh_2099</name>
</gene>
<evidence type="ECO:0000259" key="2">
    <source>
        <dbReference type="Pfam" id="PF00975"/>
    </source>
</evidence>
<evidence type="ECO:0000256" key="1">
    <source>
        <dbReference type="ARBA" id="ARBA00007169"/>
    </source>
</evidence>
<dbReference type="RefSeq" id="WP_012024169.1">
    <property type="nucleotide sequence ID" value="NC_009441.1"/>
</dbReference>
<dbReference type="STRING" id="376686.Fjoh_2099"/>
<organism evidence="3 4">
    <name type="scientific">Flavobacterium johnsoniae (strain ATCC 17061 / DSM 2064 / JCM 8514 / BCRC 14874 / CCUG 350202 / NBRC 14942 / NCIMB 11054 / UW101)</name>
    <name type="common">Cytophaga johnsonae</name>
    <dbReference type="NCBI Taxonomy" id="376686"/>
    <lineage>
        <taxon>Bacteria</taxon>
        <taxon>Pseudomonadati</taxon>
        <taxon>Bacteroidota</taxon>
        <taxon>Flavobacteriia</taxon>
        <taxon>Flavobacteriales</taxon>
        <taxon>Flavobacteriaceae</taxon>
        <taxon>Flavobacterium</taxon>
    </lineage>
</organism>
<dbReference type="AlphaFoldDB" id="A5FI42"/>
<sequence>MKNQLFFLHFAGGSSFSFDFLKNKLNNSIMSIALELPGRGKRMDEKLIKLKEEAIDDYCRQIIKLRNGNPFVIYGHSMGATLGLSVVARLEKMGHFPEQLVVSGNAGPGVRKKKNFMTYLLGDSEFKEELRELGGVPEEVLKNNELYDFFAPIIRADFECLEKDPFLEKGIVINTPIYALMGTEEETCSEIENWKIFTDSDFRYNVLKGNHFFIYPHSDQIAMILNKSFSAKKRDLLTI</sequence>
<keyword evidence="4" id="KW-1185">Reference proteome</keyword>
<dbReference type="Proteomes" id="UP000006694">
    <property type="component" value="Chromosome"/>
</dbReference>
<dbReference type="GeneID" id="31765001"/>
<dbReference type="SUPFAM" id="SSF53474">
    <property type="entry name" value="alpha/beta-Hydrolases"/>
    <property type="match status" value="1"/>
</dbReference>
<protein>
    <submittedName>
        <fullName evidence="3">Thioesterase (Type II)</fullName>
    </submittedName>
</protein>
<dbReference type="KEGG" id="fjo:Fjoh_2099"/>
<dbReference type="EMBL" id="CP000685">
    <property type="protein sequence ID" value="ABQ05129.1"/>
    <property type="molecule type" value="Genomic_DNA"/>
</dbReference>
<feature type="domain" description="Thioesterase" evidence="2">
    <location>
        <begin position="4"/>
        <end position="228"/>
    </location>
</feature>
<dbReference type="GO" id="GO:0008610">
    <property type="term" value="P:lipid biosynthetic process"/>
    <property type="evidence" value="ECO:0007669"/>
    <property type="project" value="TreeGrafter"/>
</dbReference>
<accession>A5FI42</accession>
<name>A5FI42_FLAJ1</name>